<protein>
    <recommendedName>
        <fullName evidence="5">Transmembrane protein</fullName>
    </recommendedName>
</protein>
<keyword evidence="4" id="KW-1185">Reference proteome</keyword>
<evidence type="ECO:0000256" key="1">
    <source>
        <dbReference type="SAM" id="MobiDB-lite"/>
    </source>
</evidence>
<evidence type="ECO:0000256" key="2">
    <source>
        <dbReference type="SAM" id="Phobius"/>
    </source>
</evidence>
<feature type="transmembrane region" description="Helical" evidence="2">
    <location>
        <begin position="117"/>
        <end position="140"/>
    </location>
</feature>
<keyword evidence="2" id="KW-1133">Transmembrane helix</keyword>
<keyword evidence="2" id="KW-0472">Membrane</keyword>
<reference evidence="3 4" key="1">
    <citation type="journal article" date="2006" name="Nature">
        <title>Global trends of whole-genome duplications revealed by the ciliate Paramecium tetraurelia.</title>
        <authorList>
            <consortium name="Genoscope"/>
            <person name="Aury J.-M."/>
            <person name="Jaillon O."/>
            <person name="Duret L."/>
            <person name="Noel B."/>
            <person name="Jubin C."/>
            <person name="Porcel B.M."/>
            <person name="Segurens B."/>
            <person name="Daubin V."/>
            <person name="Anthouard V."/>
            <person name="Aiach N."/>
            <person name="Arnaiz O."/>
            <person name="Billaut A."/>
            <person name="Beisson J."/>
            <person name="Blanc I."/>
            <person name="Bouhouche K."/>
            <person name="Camara F."/>
            <person name="Duharcourt S."/>
            <person name="Guigo R."/>
            <person name="Gogendeau D."/>
            <person name="Katinka M."/>
            <person name="Keller A.-M."/>
            <person name="Kissmehl R."/>
            <person name="Klotz C."/>
            <person name="Koll F."/>
            <person name="Le Moue A."/>
            <person name="Lepere C."/>
            <person name="Malinsky S."/>
            <person name="Nowacki M."/>
            <person name="Nowak J.K."/>
            <person name="Plattner H."/>
            <person name="Poulain J."/>
            <person name="Ruiz F."/>
            <person name="Serrano V."/>
            <person name="Zagulski M."/>
            <person name="Dessen P."/>
            <person name="Betermier M."/>
            <person name="Weissenbach J."/>
            <person name="Scarpelli C."/>
            <person name="Schachter V."/>
            <person name="Sperling L."/>
            <person name="Meyer E."/>
            <person name="Cohen J."/>
            <person name="Wincker P."/>
        </authorList>
    </citation>
    <scope>NUCLEOTIDE SEQUENCE [LARGE SCALE GENOMIC DNA]</scope>
    <source>
        <strain evidence="3 4">Stock d4-2</strain>
    </source>
</reference>
<accession>A0DCC1</accession>
<feature type="region of interest" description="Disordered" evidence="1">
    <location>
        <begin position="70"/>
        <end position="107"/>
    </location>
</feature>
<dbReference type="KEGG" id="ptm:GSPATT00015566001"/>
<proteinExistence type="predicted"/>
<dbReference type="Proteomes" id="UP000000600">
    <property type="component" value="Unassembled WGS sequence"/>
</dbReference>
<dbReference type="HOGENOM" id="CLU_793350_0_0_1"/>
<sequence length="350" mass="40609">MSYQNHPQKFPFDSQGPQGQPQVPLFQQVYFAQQQQIYGFEQQQFPSLNYNGYGYYLFVSSVPQYNIPPQQPTPVDSLSSNSISLSDQGAKKKKKNKSDKSKKDKKKKRKRGLIYPYYQKPVVVVLLLVVVILVVAVARAVVKKRKNLYPFYIMRIIGSASIVIISISLIVQSVIDVRKVENRLQKTTKARSMFQTQTIGNVTFVEILITQEEINAIDVKKINQKPQCLNNPHNIIKQTEVFSFAFHISKHNCISHSALSFYPFNLQLKFTIISDIPLKYTISPFNIFQYTTWMITDSNDSFYKNQKIPKQINILKLLRDQLFQINLSPYYTVHQTQKGFTKRTQLIQQF</sequence>
<dbReference type="EMBL" id="CT868374">
    <property type="protein sequence ID" value="CAK80688.1"/>
    <property type="molecule type" value="Genomic_DNA"/>
</dbReference>
<dbReference type="GeneID" id="5033870"/>
<feature type="transmembrane region" description="Helical" evidence="2">
    <location>
        <begin position="152"/>
        <end position="175"/>
    </location>
</feature>
<keyword evidence="2" id="KW-0812">Transmembrane</keyword>
<dbReference type="AlphaFoldDB" id="A0DCC1"/>
<gene>
    <name evidence="3" type="ORF">GSPATT00015566001</name>
</gene>
<evidence type="ECO:0000313" key="4">
    <source>
        <dbReference type="Proteomes" id="UP000000600"/>
    </source>
</evidence>
<dbReference type="RefSeq" id="XP_001448085.1">
    <property type="nucleotide sequence ID" value="XM_001448048.1"/>
</dbReference>
<name>A0DCC1_PARTE</name>
<dbReference type="InParanoid" id="A0DCC1"/>
<evidence type="ECO:0008006" key="5">
    <source>
        <dbReference type="Google" id="ProtNLM"/>
    </source>
</evidence>
<feature type="compositionally biased region" description="Low complexity" evidence="1">
    <location>
        <begin position="77"/>
        <end position="86"/>
    </location>
</feature>
<evidence type="ECO:0000313" key="3">
    <source>
        <dbReference type="EMBL" id="CAK80688.1"/>
    </source>
</evidence>
<organism evidence="3 4">
    <name type="scientific">Paramecium tetraurelia</name>
    <dbReference type="NCBI Taxonomy" id="5888"/>
    <lineage>
        <taxon>Eukaryota</taxon>
        <taxon>Sar</taxon>
        <taxon>Alveolata</taxon>
        <taxon>Ciliophora</taxon>
        <taxon>Intramacronucleata</taxon>
        <taxon>Oligohymenophorea</taxon>
        <taxon>Peniculida</taxon>
        <taxon>Parameciidae</taxon>
        <taxon>Paramecium</taxon>
    </lineage>
</organism>